<dbReference type="EMBL" id="CM008968">
    <property type="protein sequence ID" value="PNW81223.1"/>
    <property type="molecule type" value="Genomic_DNA"/>
</dbReference>
<dbReference type="RefSeq" id="XP_001692445.2">
    <property type="nucleotide sequence ID" value="XM_001692393.2"/>
</dbReference>
<dbReference type="Proteomes" id="UP000006906">
    <property type="component" value="Chromosome 7"/>
</dbReference>
<name>A0A2K3DL15_CHLRE</name>
<dbReference type="PaxDb" id="3055-EDP03923"/>
<dbReference type="InParanoid" id="A0A2K3DL15"/>
<dbReference type="Gramene" id="PNW81223">
    <property type="protein sequence ID" value="PNW81223"/>
    <property type="gene ID" value="CHLRE_07g347150v5"/>
</dbReference>
<dbReference type="KEGG" id="cre:CHLRE_07g347150v5"/>
<dbReference type="OMA" id="QLHFHDI"/>
<dbReference type="AlphaFoldDB" id="A0A2K3DL15"/>
<reference evidence="1 2" key="1">
    <citation type="journal article" date="2007" name="Science">
        <title>The Chlamydomonas genome reveals the evolution of key animal and plant functions.</title>
        <authorList>
            <person name="Merchant S.S."/>
            <person name="Prochnik S.E."/>
            <person name="Vallon O."/>
            <person name="Harris E.H."/>
            <person name="Karpowicz S.J."/>
            <person name="Witman G.B."/>
            <person name="Terry A."/>
            <person name="Salamov A."/>
            <person name="Fritz-Laylin L.K."/>
            <person name="Marechal-Drouard L."/>
            <person name="Marshall W.F."/>
            <person name="Qu L.H."/>
            <person name="Nelson D.R."/>
            <person name="Sanderfoot A.A."/>
            <person name="Spalding M.H."/>
            <person name="Kapitonov V.V."/>
            <person name="Ren Q."/>
            <person name="Ferris P."/>
            <person name="Lindquist E."/>
            <person name="Shapiro H."/>
            <person name="Lucas S.M."/>
            <person name="Grimwood J."/>
            <person name="Schmutz J."/>
            <person name="Cardol P."/>
            <person name="Cerutti H."/>
            <person name="Chanfreau G."/>
            <person name="Chen C.L."/>
            <person name="Cognat V."/>
            <person name="Croft M.T."/>
            <person name="Dent R."/>
            <person name="Dutcher S."/>
            <person name="Fernandez E."/>
            <person name="Fukuzawa H."/>
            <person name="Gonzalez-Ballester D."/>
            <person name="Gonzalez-Halphen D."/>
            <person name="Hallmann A."/>
            <person name="Hanikenne M."/>
            <person name="Hippler M."/>
            <person name="Inwood W."/>
            <person name="Jabbari K."/>
            <person name="Kalanon M."/>
            <person name="Kuras R."/>
            <person name="Lefebvre P.A."/>
            <person name="Lemaire S.D."/>
            <person name="Lobanov A.V."/>
            <person name="Lohr M."/>
            <person name="Manuell A."/>
            <person name="Meier I."/>
            <person name="Mets L."/>
            <person name="Mittag M."/>
            <person name="Mittelmeier T."/>
            <person name="Moroney J.V."/>
            <person name="Moseley J."/>
            <person name="Napoli C."/>
            <person name="Nedelcu A.M."/>
            <person name="Niyogi K."/>
            <person name="Novoselov S.V."/>
            <person name="Paulsen I.T."/>
            <person name="Pazour G."/>
            <person name="Purton S."/>
            <person name="Ral J.P."/>
            <person name="Riano-Pachon D.M."/>
            <person name="Riekhof W."/>
            <person name="Rymarquis L."/>
            <person name="Schroda M."/>
            <person name="Stern D."/>
            <person name="Umen J."/>
            <person name="Willows R."/>
            <person name="Wilson N."/>
            <person name="Zimmer S.L."/>
            <person name="Allmer J."/>
            <person name="Balk J."/>
            <person name="Bisova K."/>
            <person name="Chen C.J."/>
            <person name="Elias M."/>
            <person name="Gendler K."/>
            <person name="Hauser C."/>
            <person name="Lamb M.R."/>
            <person name="Ledford H."/>
            <person name="Long J.C."/>
            <person name="Minagawa J."/>
            <person name="Page M.D."/>
            <person name="Pan J."/>
            <person name="Pootakham W."/>
            <person name="Roje S."/>
            <person name="Rose A."/>
            <person name="Stahlberg E."/>
            <person name="Terauchi A.M."/>
            <person name="Yang P."/>
            <person name="Ball S."/>
            <person name="Bowler C."/>
            <person name="Dieckmann C.L."/>
            <person name="Gladyshev V.N."/>
            <person name="Green P."/>
            <person name="Jorgensen R."/>
            <person name="Mayfield S."/>
            <person name="Mueller-Roeber B."/>
            <person name="Rajamani S."/>
            <person name="Sayre R.T."/>
            <person name="Brokstein P."/>
            <person name="Dubchak I."/>
            <person name="Goodstein D."/>
            <person name="Hornick L."/>
            <person name="Huang Y.W."/>
            <person name="Jhaveri J."/>
            <person name="Luo Y."/>
            <person name="Martinez D."/>
            <person name="Ngau W.C."/>
            <person name="Otillar B."/>
            <person name="Poliakov A."/>
            <person name="Porter A."/>
            <person name="Szajkowski L."/>
            <person name="Werner G."/>
            <person name="Zhou K."/>
            <person name="Grigoriev I.V."/>
            <person name="Rokhsar D.S."/>
            <person name="Grossman A.R."/>
        </authorList>
    </citation>
    <scope>NUCLEOTIDE SEQUENCE [LARGE SCALE GENOMIC DNA]</scope>
    <source>
        <strain evidence="2">CC-503</strain>
    </source>
</reference>
<dbReference type="ExpressionAtlas" id="A0A2K3DL15">
    <property type="expression patterns" value="baseline and differential"/>
</dbReference>
<gene>
    <name evidence="1" type="ORF">CHLRE_07g347150v5</name>
</gene>
<evidence type="ECO:0000313" key="1">
    <source>
        <dbReference type="EMBL" id="PNW81223.1"/>
    </source>
</evidence>
<protein>
    <submittedName>
        <fullName evidence="1">Uncharacterized protein</fullName>
    </submittedName>
</protein>
<sequence>MSTKVLCDAYGTLKPNQPEIAVLLSTSPPKAAPADAVVASCLASFPSPEGLARLALNRWSRSAGLADHQQILDAFIKMHVSESSAELKPAAKAFLEQVRAKIVDLVKVSLASYGDVEGAVYDEVFGEGYDRSTVPGYLPVVSYFQLHFHDIANDKALAAAWESALAACGSDLAAAPAGTLGNSPSRRALVYLLSMGEDIAYLRLAQALLSSTHEFVYE</sequence>
<accession>A0A2K3DL15</accession>
<evidence type="ECO:0000313" key="2">
    <source>
        <dbReference type="Proteomes" id="UP000006906"/>
    </source>
</evidence>
<dbReference type="GeneID" id="5718029"/>
<proteinExistence type="predicted"/>
<keyword evidence="2" id="KW-1185">Reference proteome</keyword>
<dbReference type="OrthoDB" id="530395at2759"/>
<organism evidence="1 2">
    <name type="scientific">Chlamydomonas reinhardtii</name>
    <name type="common">Chlamydomonas smithii</name>
    <dbReference type="NCBI Taxonomy" id="3055"/>
    <lineage>
        <taxon>Eukaryota</taxon>
        <taxon>Viridiplantae</taxon>
        <taxon>Chlorophyta</taxon>
        <taxon>core chlorophytes</taxon>
        <taxon>Chlorophyceae</taxon>
        <taxon>CS clade</taxon>
        <taxon>Chlamydomonadales</taxon>
        <taxon>Chlamydomonadaceae</taxon>
        <taxon>Chlamydomonas</taxon>
    </lineage>
</organism>